<keyword evidence="1" id="KW-0540">Nuclease</keyword>
<accession>A0A8E2EKB4</accession>
<name>A0A8E2EKB4_9PEZI</name>
<dbReference type="PANTHER" id="PTHR23240">
    <property type="entry name" value="DNA CROSS-LINK REPAIR PROTEIN PSO2/SNM1-RELATED"/>
    <property type="match status" value="1"/>
</dbReference>
<evidence type="ECO:0000256" key="1">
    <source>
        <dbReference type="ARBA" id="ARBA00022722"/>
    </source>
</evidence>
<keyword evidence="2" id="KW-0378">Hydrolase</keyword>
<dbReference type="GO" id="GO:0000723">
    <property type="term" value="P:telomere maintenance"/>
    <property type="evidence" value="ECO:0007669"/>
    <property type="project" value="TreeGrafter"/>
</dbReference>
<dbReference type="EMBL" id="KV744817">
    <property type="protein sequence ID" value="OCK85555.1"/>
    <property type="molecule type" value="Genomic_DNA"/>
</dbReference>
<dbReference type="GO" id="GO:0036297">
    <property type="term" value="P:interstrand cross-link repair"/>
    <property type="evidence" value="ECO:0007669"/>
    <property type="project" value="TreeGrafter"/>
</dbReference>
<dbReference type="OrthoDB" id="5561659at2759"/>
<evidence type="ECO:0008006" key="6">
    <source>
        <dbReference type="Google" id="ProtNLM"/>
    </source>
</evidence>
<sequence length="278" mass="31433">MSAFKSVVAGPSSSPTAQFPQIRIDYFRPVPGQRPPLACFLSNVHSDHLQGLESLKSPFIYCSPTTREISRLVELICFVEQYPHRLKIRKRFTRQPGSDFQAFEESPKTASIGLSIIGLSPGNDIRAIISDANPCAGSVMFLIWGDGKAILYAGGIRYQTWWVHSLVQNPVSIPFAIGSHRLDCIYLNTTCAKSVRKLLEKEEICPEKPFFYFHSWTFGYENVWIILSSIQQNRMYLGQYRWKIYKSLTGIANGVESGEEPPLYVFSCGNHYKSGFLT</sequence>
<dbReference type="InterPro" id="IPR036866">
    <property type="entry name" value="RibonucZ/Hydroxyglut_hydro"/>
</dbReference>
<organism evidence="4 5">
    <name type="scientific">Lepidopterella palustris CBS 459.81</name>
    <dbReference type="NCBI Taxonomy" id="1314670"/>
    <lineage>
        <taxon>Eukaryota</taxon>
        <taxon>Fungi</taxon>
        <taxon>Dikarya</taxon>
        <taxon>Ascomycota</taxon>
        <taxon>Pezizomycotina</taxon>
        <taxon>Dothideomycetes</taxon>
        <taxon>Pleosporomycetidae</taxon>
        <taxon>Mytilinidiales</taxon>
        <taxon>Argynnaceae</taxon>
        <taxon>Lepidopterella</taxon>
    </lineage>
</organism>
<keyword evidence="5" id="KW-1185">Reference proteome</keyword>
<dbReference type="PANTHER" id="PTHR23240:SF8">
    <property type="entry name" value="PROTEIN ARTEMIS"/>
    <property type="match status" value="1"/>
</dbReference>
<evidence type="ECO:0000256" key="2">
    <source>
        <dbReference type="ARBA" id="ARBA00022801"/>
    </source>
</evidence>
<gene>
    <name evidence="4" type="ORF">K432DRAFT_413236</name>
</gene>
<dbReference type="Proteomes" id="UP000250266">
    <property type="component" value="Unassembled WGS sequence"/>
</dbReference>
<reference evidence="4 5" key="1">
    <citation type="journal article" date="2016" name="Nat. Commun.">
        <title>Ectomycorrhizal ecology is imprinted in the genome of the dominant symbiotic fungus Cenococcum geophilum.</title>
        <authorList>
            <consortium name="DOE Joint Genome Institute"/>
            <person name="Peter M."/>
            <person name="Kohler A."/>
            <person name="Ohm R.A."/>
            <person name="Kuo A."/>
            <person name="Krutzmann J."/>
            <person name="Morin E."/>
            <person name="Arend M."/>
            <person name="Barry K.W."/>
            <person name="Binder M."/>
            <person name="Choi C."/>
            <person name="Clum A."/>
            <person name="Copeland A."/>
            <person name="Grisel N."/>
            <person name="Haridas S."/>
            <person name="Kipfer T."/>
            <person name="LaButti K."/>
            <person name="Lindquist E."/>
            <person name="Lipzen A."/>
            <person name="Maire R."/>
            <person name="Meier B."/>
            <person name="Mihaltcheva S."/>
            <person name="Molinier V."/>
            <person name="Murat C."/>
            <person name="Poggeler S."/>
            <person name="Quandt C.A."/>
            <person name="Sperisen C."/>
            <person name="Tritt A."/>
            <person name="Tisserant E."/>
            <person name="Crous P.W."/>
            <person name="Henrissat B."/>
            <person name="Nehls U."/>
            <person name="Egli S."/>
            <person name="Spatafora J.W."/>
            <person name="Grigoriev I.V."/>
            <person name="Martin F.M."/>
        </authorList>
    </citation>
    <scope>NUCLEOTIDE SEQUENCE [LARGE SCALE GENOMIC DNA]</scope>
    <source>
        <strain evidence="4 5">CBS 459.81</strain>
    </source>
</reference>
<dbReference type="GO" id="GO:0006303">
    <property type="term" value="P:double-strand break repair via nonhomologous end joining"/>
    <property type="evidence" value="ECO:0007669"/>
    <property type="project" value="TreeGrafter"/>
</dbReference>
<dbReference type="GO" id="GO:0035312">
    <property type="term" value="F:5'-3' DNA exonuclease activity"/>
    <property type="evidence" value="ECO:0007669"/>
    <property type="project" value="TreeGrafter"/>
</dbReference>
<evidence type="ECO:0000256" key="3">
    <source>
        <dbReference type="ARBA" id="ARBA00022839"/>
    </source>
</evidence>
<dbReference type="SUPFAM" id="SSF56281">
    <property type="entry name" value="Metallo-hydrolase/oxidoreductase"/>
    <property type="match status" value="1"/>
</dbReference>
<dbReference type="Gene3D" id="3.60.15.10">
    <property type="entry name" value="Ribonuclease Z/Hydroxyacylglutathione hydrolase-like"/>
    <property type="match status" value="1"/>
</dbReference>
<protein>
    <recommendedName>
        <fullName evidence="6">Metallo-beta-lactamase domain-containing protein</fullName>
    </recommendedName>
</protein>
<keyword evidence="3" id="KW-0269">Exonuclease</keyword>
<dbReference type="AlphaFoldDB" id="A0A8E2EKB4"/>
<evidence type="ECO:0000313" key="4">
    <source>
        <dbReference type="EMBL" id="OCK85555.1"/>
    </source>
</evidence>
<evidence type="ECO:0000313" key="5">
    <source>
        <dbReference type="Proteomes" id="UP000250266"/>
    </source>
</evidence>
<proteinExistence type="predicted"/>
<dbReference type="GO" id="GO:0003684">
    <property type="term" value="F:damaged DNA binding"/>
    <property type="evidence" value="ECO:0007669"/>
    <property type="project" value="TreeGrafter"/>
</dbReference>